<dbReference type="EMBL" id="JBBKAI010000002">
    <property type="protein sequence ID" value="MEJ8661409.1"/>
    <property type="molecule type" value="Genomic_DNA"/>
</dbReference>
<name>A0ACC6QT78_9ACTN</name>
<evidence type="ECO:0000313" key="2">
    <source>
        <dbReference type="Proteomes" id="UP001375539"/>
    </source>
</evidence>
<keyword evidence="2" id="KW-1185">Reference proteome</keyword>
<dbReference type="Proteomes" id="UP001375539">
    <property type="component" value="Unassembled WGS sequence"/>
</dbReference>
<reference evidence="1" key="1">
    <citation type="submission" date="2024-03" db="EMBL/GenBank/DDBJ databases">
        <title>Novel Streptomyces species of biotechnological and ecological value are a feature of Machair soil.</title>
        <authorList>
            <person name="Prole J.R."/>
            <person name="Goodfellow M."/>
            <person name="Allenby N."/>
            <person name="Ward A.C."/>
        </authorList>
    </citation>
    <scope>NUCLEOTIDE SEQUENCE</scope>
    <source>
        <strain evidence="1">MS1.AVA.4</strain>
    </source>
</reference>
<organism evidence="1 2">
    <name type="scientific">Streptomyces pratisoli</name>
    <dbReference type="NCBI Taxonomy" id="3139917"/>
    <lineage>
        <taxon>Bacteria</taxon>
        <taxon>Bacillati</taxon>
        <taxon>Actinomycetota</taxon>
        <taxon>Actinomycetes</taxon>
        <taxon>Kitasatosporales</taxon>
        <taxon>Streptomycetaceae</taxon>
        <taxon>Streptomyces</taxon>
    </lineage>
</organism>
<evidence type="ECO:0000313" key="1">
    <source>
        <dbReference type="EMBL" id="MEJ8661409.1"/>
    </source>
</evidence>
<gene>
    <name evidence="1" type="ORF">WKI58_33715</name>
</gene>
<protein>
    <submittedName>
        <fullName evidence="1">Pyridoxamine 5'-phosphate oxidase family protein</fullName>
        <ecNumber evidence="1">1.-.-.-</ecNumber>
        <ecNumber evidence="1">1.4.3.5</ecNumber>
    </submittedName>
</protein>
<proteinExistence type="predicted"/>
<keyword evidence="1" id="KW-0560">Oxidoreductase</keyword>
<dbReference type="EC" id="1.-.-.-" evidence="1"/>
<dbReference type="EC" id="1.4.3.5" evidence="1"/>
<accession>A0ACC6QT78</accession>
<sequence length="142" mass="15726">MQLDEIKAEGARLSPWVHIATVGADNKPHVVPVHPAWEGDTLWFSTSTKSVKARNIAVNPAVAMHWQVDESGDGVMIWGTATVHTDLDTKRRLWTGLFDYDLNDFMPDGPETPDAAFVAVAPDRALALKQFGMAGRDTWRRS</sequence>
<comment type="caution">
    <text evidence="1">The sequence shown here is derived from an EMBL/GenBank/DDBJ whole genome shotgun (WGS) entry which is preliminary data.</text>
</comment>